<name>A0A655T017_VIBCL</name>
<sequence>MRHQCNQGGLTHVSRFTAHIRTSNDQHASLWIKFDRVGDKRLIHYSLYHRVATTLDVNARFLNQRWATIFQVFCALCEVLQHIQLSNGSRQLLQLLKMRHQQIEQLFPQLFF</sequence>
<dbReference type="EMBL" id="CWOW01000011">
    <property type="protein sequence ID" value="CSA75370.1"/>
    <property type="molecule type" value="Genomic_DNA"/>
</dbReference>
<dbReference type="Proteomes" id="UP000044806">
    <property type="component" value="Unassembled WGS sequence"/>
</dbReference>
<gene>
    <name evidence="1" type="ORF">ERS013165_02353</name>
</gene>
<evidence type="ECO:0000313" key="2">
    <source>
        <dbReference type="Proteomes" id="UP000044806"/>
    </source>
</evidence>
<protein>
    <submittedName>
        <fullName evidence="1">Uncharacterized protein</fullName>
    </submittedName>
</protein>
<proteinExistence type="predicted"/>
<dbReference type="AlphaFoldDB" id="A0A655T017"/>
<accession>A0A655T017</accession>
<reference evidence="1 2" key="1">
    <citation type="submission" date="2015-07" db="EMBL/GenBank/DDBJ databases">
        <authorList>
            <consortium name="Pathogen Informatics"/>
        </authorList>
    </citation>
    <scope>NUCLEOTIDE SEQUENCE [LARGE SCALE GENOMIC DNA]</scope>
    <source>
        <strain evidence="1 2">A51</strain>
    </source>
</reference>
<organism evidence="1 2">
    <name type="scientific">Vibrio cholerae</name>
    <dbReference type="NCBI Taxonomy" id="666"/>
    <lineage>
        <taxon>Bacteria</taxon>
        <taxon>Pseudomonadati</taxon>
        <taxon>Pseudomonadota</taxon>
        <taxon>Gammaproteobacteria</taxon>
        <taxon>Vibrionales</taxon>
        <taxon>Vibrionaceae</taxon>
        <taxon>Vibrio</taxon>
    </lineage>
</organism>
<evidence type="ECO:0000313" key="1">
    <source>
        <dbReference type="EMBL" id="CSA75370.1"/>
    </source>
</evidence>